<evidence type="ECO:0000256" key="3">
    <source>
        <dbReference type="ARBA" id="ARBA00012180"/>
    </source>
</evidence>
<dbReference type="PANTHER" id="PTHR10642">
    <property type="entry name" value="RIBONUCLEASE H1"/>
    <property type="match status" value="1"/>
</dbReference>
<keyword evidence="11" id="KW-1185">Reference proteome</keyword>
<comment type="catalytic activity">
    <reaction evidence="1">
        <text>Endonucleolytic cleavage to 5'-phosphomonoester.</text>
        <dbReference type="EC" id="3.1.26.4"/>
    </reaction>
</comment>
<dbReference type="Gene3D" id="3.30.420.10">
    <property type="entry name" value="Ribonuclease H-like superfamily/Ribonuclease H"/>
    <property type="match status" value="1"/>
</dbReference>
<dbReference type="InterPro" id="IPR002156">
    <property type="entry name" value="RNaseH_domain"/>
</dbReference>
<evidence type="ECO:0000256" key="8">
    <source>
        <dbReference type="SAM" id="MobiDB-lite"/>
    </source>
</evidence>
<dbReference type="Pfam" id="PF01693">
    <property type="entry name" value="Cauli_VI"/>
    <property type="match status" value="2"/>
</dbReference>
<evidence type="ECO:0000256" key="1">
    <source>
        <dbReference type="ARBA" id="ARBA00000077"/>
    </source>
</evidence>
<keyword evidence="6" id="KW-0255">Endonuclease</keyword>
<comment type="similarity">
    <text evidence="2">Belongs to the RNase H family.</text>
</comment>
<comment type="caution">
    <text evidence="10">The sequence shown here is derived from an EMBL/GenBank/DDBJ whole genome shotgun (WGS) entry which is preliminary data.</text>
</comment>
<reference evidence="10" key="1">
    <citation type="submission" date="2022-10" db="EMBL/GenBank/DDBJ databases">
        <title>Culturing micro-colonial fungi from biological soil crusts in the Mojave desert and describing Neophaeococcomyces mojavensis, and introducing the new genera and species Taxawa tesnikishii.</title>
        <authorList>
            <person name="Kurbessoian T."/>
            <person name="Stajich J.E."/>
        </authorList>
    </citation>
    <scope>NUCLEOTIDE SEQUENCE</scope>
    <source>
        <strain evidence="10">TK_1</strain>
    </source>
</reference>
<evidence type="ECO:0000259" key="9">
    <source>
        <dbReference type="PROSITE" id="PS50879"/>
    </source>
</evidence>
<dbReference type="PROSITE" id="PS50879">
    <property type="entry name" value="RNASE_H_1"/>
    <property type="match status" value="1"/>
</dbReference>
<keyword evidence="7" id="KW-0378">Hydrolase</keyword>
<dbReference type="InterPro" id="IPR036397">
    <property type="entry name" value="RNaseH_sf"/>
</dbReference>
<protein>
    <recommendedName>
        <fullName evidence="3">ribonuclease H</fullName>
        <ecNumber evidence="3">3.1.26.4</ecNumber>
    </recommendedName>
</protein>
<evidence type="ECO:0000256" key="5">
    <source>
        <dbReference type="ARBA" id="ARBA00022723"/>
    </source>
</evidence>
<dbReference type="CDD" id="cd09280">
    <property type="entry name" value="RNase_HI_eukaryote_like"/>
    <property type="match status" value="1"/>
</dbReference>
<feature type="region of interest" description="Disordered" evidence="8">
    <location>
        <begin position="185"/>
        <end position="238"/>
    </location>
</feature>
<name>A0ABQ9NTX7_9PEZI</name>
<accession>A0ABQ9NTX7</accession>
<proteinExistence type="inferred from homology"/>
<feature type="compositionally biased region" description="Low complexity" evidence="8">
    <location>
        <begin position="1"/>
        <end position="20"/>
    </location>
</feature>
<feature type="domain" description="RNase H type-1" evidence="9">
    <location>
        <begin position="274"/>
        <end position="450"/>
    </location>
</feature>
<dbReference type="Pfam" id="PF00075">
    <property type="entry name" value="RNase_H"/>
    <property type="match status" value="1"/>
</dbReference>
<dbReference type="InterPro" id="IPR037056">
    <property type="entry name" value="RNase_H1_N_sf"/>
</dbReference>
<gene>
    <name evidence="10" type="ORF">H2201_004430</name>
</gene>
<evidence type="ECO:0000313" key="11">
    <source>
        <dbReference type="Proteomes" id="UP001172684"/>
    </source>
</evidence>
<dbReference type="InterPro" id="IPR050092">
    <property type="entry name" value="RNase_H"/>
</dbReference>
<dbReference type="Proteomes" id="UP001172684">
    <property type="component" value="Unassembled WGS sequence"/>
</dbReference>
<sequence length="464" mass="49633">MAGTASASPAPVSALAQASLRSTPAQDISDTKSNASTTASSGTKRKRDAGPKFYAVRVGHTPGIYHSWADCMAQIKGFKNASFKSFPSLTEAEAFVDDKTSLKAPKPTPQKYYAIRSGRVPGVYTDWPTAQRQIIGWKGPKHKSFPTTTEAIAFVKAGPGNQNLDVLVNPPEGLAVAVAATQDTASESQEVEHRTAPAAKKQKKTATPAPAEPVVGNDNGGPEELPEAGTGPLPPDAEDGFDRRIILNAETGKVEYKTAEQLNAKKKMTKGDSQNSMLRIYTDGSSLGNGKNGAVAGVGVFFGPGDKRCASSLLNPRAPCITLEHRALTVNPYRNVSEPLPGPRQTNQRAELTAIARALDIAPLTRPVTIYSDSKYAIQCVTEWFVNWRKNNWINSSRKPVENKDLIEPLINKIEERRMCGADTKFEWCKGHAEDPGNVAADALAVKGARDARLGVAAGGGDEE</sequence>
<keyword evidence="5" id="KW-0479">Metal-binding</keyword>
<evidence type="ECO:0000256" key="6">
    <source>
        <dbReference type="ARBA" id="ARBA00022759"/>
    </source>
</evidence>
<evidence type="ECO:0000256" key="4">
    <source>
        <dbReference type="ARBA" id="ARBA00022722"/>
    </source>
</evidence>
<evidence type="ECO:0000256" key="7">
    <source>
        <dbReference type="ARBA" id="ARBA00022801"/>
    </source>
</evidence>
<dbReference type="SUPFAM" id="SSF53098">
    <property type="entry name" value="Ribonuclease H-like"/>
    <property type="match status" value="2"/>
</dbReference>
<dbReference type="InterPro" id="IPR009027">
    <property type="entry name" value="Ribosomal_bL9/RNase_H1_N"/>
</dbReference>
<dbReference type="Gene3D" id="3.40.970.10">
    <property type="entry name" value="Ribonuclease H1, N-terminal domain"/>
    <property type="match status" value="2"/>
</dbReference>
<dbReference type="InterPro" id="IPR011320">
    <property type="entry name" value="RNase_H1_N"/>
</dbReference>
<dbReference type="SUPFAM" id="SSF55658">
    <property type="entry name" value="L9 N-domain-like"/>
    <property type="match status" value="2"/>
</dbReference>
<dbReference type="PANTHER" id="PTHR10642:SF26">
    <property type="entry name" value="RIBONUCLEASE H1"/>
    <property type="match status" value="1"/>
</dbReference>
<dbReference type="InterPro" id="IPR012337">
    <property type="entry name" value="RNaseH-like_sf"/>
</dbReference>
<organism evidence="10 11">
    <name type="scientific">Coniosporium apollinis</name>
    <dbReference type="NCBI Taxonomy" id="61459"/>
    <lineage>
        <taxon>Eukaryota</taxon>
        <taxon>Fungi</taxon>
        <taxon>Dikarya</taxon>
        <taxon>Ascomycota</taxon>
        <taxon>Pezizomycotina</taxon>
        <taxon>Dothideomycetes</taxon>
        <taxon>Dothideomycetes incertae sedis</taxon>
        <taxon>Coniosporium</taxon>
    </lineage>
</organism>
<dbReference type="EMBL" id="JAPDRL010000029">
    <property type="protein sequence ID" value="KAJ9665353.1"/>
    <property type="molecule type" value="Genomic_DNA"/>
</dbReference>
<keyword evidence="4" id="KW-0540">Nuclease</keyword>
<evidence type="ECO:0000313" key="10">
    <source>
        <dbReference type="EMBL" id="KAJ9665353.1"/>
    </source>
</evidence>
<feature type="region of interest" description="Disordered" evidence="8">
    <location>
        <begin position="1"/>
        <end position="47"/>
    </location>
</feature>
<dbReference type="EC" id="3.1.26.4" evidence="3"/>
<evidence type="ECO:0000256" key="2">
    <source>
        <dbReference type="ARBA" id="ARBA00005300"/>
    </source>
</evidence>
<feature type="compositionally biased region" description="Polar residues" evidence="8">
    <location>
        <begin position="21"/>
        <end position="42"/>
    </location>
</feature>